<protein>
    <submittedName>
        <fullName evidence="2">Uncharacterized protein</fullName>
    </submittedName>
</protein>
<feature type="compositionally biased region" description="Basic residues" evidence="1">
    <location>
        <begin position="141"/>
        <end position="151"/>
    </location>
</feature>
<keyword evidence="3" id="KW-1185">Reference proteome</keyword>
<accession>A0ABN8NJM3</accession>
<proteinExistence type="predicted"/>
<feature type="compositionally biased region" description="Basic and acidic residues" evidence="1">
    <location>
        <begin position="153"/>
        <end position="168"/>
    </location>
</feature>
<gene>
    <name evidence="2" type="ORF">PLOB_00019578</name>
</gene>
<organism evidence="2 3">
    <name type="scientific">Porites lobata</name>
    <dbReference type="NCBI Taxonomy" id="104759"/>
    <lineage>
        <taxon>Eukaryota</taxon>
        <taxon>Metazoa</taxon>
        <taxon>Cnidaria</taxon>
        <taxon>Anthozoa</taxon>
        <taxon>Hexacorallia</taxon>
        <taxon>Scleractinia</taxon>
        <taxon>Fungiina</taxon>
        <taxon>Poritidae</taxon>
        <taxon>Porites</taxon>
    </lineage>
</organism>
<evidence type="ECO:0000313" key="2">
    <source>
        <dbReference type="EMBL" id="CAH3110530.1"/>
    </source>
</evidence>
<dbReference type="EMBL" id="CALNXK010000023">
    <property type="protein sequence ID" value="CAH3110530.1"/>
    <property type="molecule type" value="Genomic_DNA"/>
</dbReference>
<reference evidence="2 3" key="1">
    <citation type="submission" date="2022-05" db="EMBL/GenBank/DDBJ databases">
        <authorList>
            <consortium name="Genoscope - CEA"/>
            <person name="William W."/>
        </authorList>
    </citation>
    <scope>NUCLEOTIDE SEQUENCE [LARGE SCALE GENOMIC DNA]</scope>
</reference>
<evidence type="ECO:0000256" key="1">
    <source>
        <dbReference type="SAM" id="MobiDB-lite"/>
    </source>
</evidence>
<feature type="region of interest" description="Disordered" evidence="1">
    <location>
        <begin position="129"/>
        <end position="175"/>
    </location>
</feature>
<dbReference type="Proteomes" id="UP001159405">
    <property type="component" value="Unassembled WGS sequence"/>
</dbReference>
<name>A0ABN8NJM3_9CNID</name>
<comment type="caution">
    <text evidence="2">The sequence shown here is derived from an EMBL/GenBank/DDBJ whole genome shotgun (WGS) entry which is preliminary data.</text>
</comment>
<evidence type="ECO:0000313" key="3">
    <source>
        <dbReference type="Proteomes" id="UP001159405"/>
    </source>
</evidence>
<sequence>MGTLMPANLAAGARLAAENQSQSLDEKTARTYELRLIALEKFARENGDDAVLFGPNKRPFLGATIQTFIQLMGETKGKRLGTLRCRGLKPPVLRGHAAAFKYWFDAFGHSGPYSQDIQEIDGVQKVIPKGNPMESPDVKKTMKQLIKRAARPTRSDTQRGRVPYEPKKAPPFSLQ</sequence>